<accession>A0ABS3YV13</accession>
<name>A0ABS3YV13_9BACT</name>
<protein>
    <submittedName>
        <fullName evidence="2">VOC family protein</fullName>
    </submittedName>
</protein>
<dbReference type="PANTHER" id="PTHR33993">
    <property type="entry name" value="GLYOXALASE-RELATED"/>
    <property type="match status" value="1"/>
</dbReference>
<keyword evidence="3" id="KW-1185">Reference proteome</keyword>
<proteinExistence type="predicted"/>
<comment type="caution">
    <text evidence="2">The sequence shown here is derived from an EMBL/GenBank/DDBJ whole genome shotgun (WGS) entry which is preliminary data.</text>
</comment>
<dbReference type="InterPro" id="IPR004360">
    <property type="entry name" value="Glyas_Fos-R_dOase_dom"/>
</dbReference>
<dbReference type="Pfam" id="PF00903">
    <property type="entry name" value="Glyoxalase"/>
    <property type="match status" value="1"/>
</dbReference>
<feature type="domain" description="VOC" evidence="1">
    <location>
        <begin position="13"/>
        <end position="123"/>
    </location>
</feature>
<gene>
    <name evidence="2" type="ORF">J7I42_15925</name>
</gene>
<dbReference type="CDD" id="cd07247">
    <property type="entry name" value="SgaA_N_like"/>
    <property type="match status" value="1"/>
</dbReference>
<dbReference type="SUPFAM" id="SSF54593">
    <property type="entry name" value="Glyoxalase/Bleomycin resistance protein/Dihydroxybiphenyl dioxygenase"/>
    <property type="match status" value="1"/>
</dbReference>
<evidence type="ECO:0000259" key="1">
    <source>
        <dbReference type="PROSITE" id="PS51819"/>
    </source>
</evidence>
<dbReference type="InterPro" id="IPR029068">
    <property type="entry name" value="Glyas_Bleomycin-R_OHBP_Dase"/>
</dbReference>
<dbReference type="RefSeq" id="WP_209139825.1">
    <property type="nucleotide sequence ID" value="NZ_JAGHKO010000004.1"/>
</dbReference>
<dbReference type="PROSITE" id="PS51819">
    <property type="entry name" value="VOC"/>
    <property type="match status" value="1"/>
</dbReference>
<dbReference type="Gene3D" id="3.10.180.10">
    <property type="entry name" value="2,3-Dihydroxybiphenyl 1,2-Dioxygenase, domain 1"/>
    <property type="match status" value="1"/>
</dbReference>
<dbReference type="Proteomes" id="UP000677244">
    <property type="component" value="Unassembled WGS sequence"/>
</dbReference>
<dbReference type="EMBL" id="JAGHKO010000004">
    <property type="protein sequence ID" value="MBO9201771.1"/>
    <property type="molecule type" value="Genomic_DNA"/>
</dbReference>
<evidence type="ECO:0000313" key="3">
    <source>
        <dbReference type="Proteomes" id="UP000677244"/>
    </source>
</evidence>
<dbReference type="InterPro" id="IPR052164">
    <property type="entry name" value="Anthracycline_SecMetBiosynth"/>
</dbReference>
<dbReference type="InterPro" id="IPR037523">
    <property type="entry name" value="VOC_core"/>
</dbReference>
<sequence length="132" mass="14026">MSTEKQPTYGNGKICYIEMAAEDIESSSAFYQAVFGWNIRKRGDGATSFDDGVGEVSGAWVKGRAPATTPGLLVYVMVDDIEDTIAKVIANGGTIVQPVGEDAPEITARFRDPAGNVIGLYQNPPPEKGNGQ</sequence>
<reference evidence="2 3" key="1">
    <citation type="submission" date="2021-03" db="EMBL/GenBank/DDBJ databases">
        <title>Assistant Professor.</title>
        <authorList>
            <person name="Huq M.A."/>
        </authorList>
    </citation>
    <scope>NUCLEOTIDE SEQUENCE [LARGE SCALE GENOMIC DNA]</scope>
    <source>
        <strain evidence="2 3">MAH-29</strain>
    </source>
</reference>
<evidence type="ECO:0000313" key="2">
    <source>
        <dbReference type="EMBL" id="MBO9201771.1"/>
    </source>
</evidence>
<organism evidence="2 3">
    <name type="scientific">Niastella soli</name>
    <dbReference type="NCBI Taxonomy" id="2821487"/>
    <lineage>
        <taxon>Bacteria</taxon>
        <taxon>Pseudomonadati</taxon>
        <taxon>Bacteroidota</taxon>
        <taxon>Chitinophagia</taxon>
        <taxon>Chitinophagales</taxon>
        <taxon>Chitinophagaceae</taxon>
        <taxon>Niastella</taxon>
    </lineage>
</organism>